<dbReference type="OrthoDB" id="9779023at2"/>
<evidence type="ECO:0000256" key="10">
    <source>
        <dbReference type="SAM" id="Phobius"/>
    </source>
</evidence>
<feature type="transmembrane region" description="Helical" evidence="10">
    <location>
        <begin position="151"/>
        <end position="177"/>
    </location>
</feature>
<evidence type="ECO:0000256" key="4">
    <source>
        <dbReference type="ARBA" id="ARBA00022519"/>
    </source>
</evidence>
<keyword evidence="4" id="KW-0997">Cell inner membrane</keyword>
<dbReference type="CDD" id="cd06582">
    <property type="entry name" value="TM_PBP1_LivH_like"/>
    <property type="match status" value="1"/>
</dbReference>
<evidence type="ECO:0000256" key="8">
    <source>
        <dbReference type="ARBA" id="ARBA00023136"/>
    </source>
</evidence>
<dbReference type="GO" id="GO:0005886">
    <property type="term" value="C:plasma membrane"/>
    <property type="evidence" value="ECO:0007669"/>
    <property type="project" value="UniProtKB-SubCell"/>
</dbReference>
<comment type="caution">
    <text evidence="11">The sequence shown here is derived from an EMBL/GenBank/DDBJ whole genome shotgun (WGS) entry which is preliminary data.</text>
</comment>
<dbReference type="GO" id="GO:1903806">
    <property type="term" value="P:L-isoleucine import across plasma membrane"/>
    <property type="evidence" value="ECO:0007669"/>
    <property type="project" value="TreeGrafter"/>
</dbReference>
<feature type="transmembrane region" description="Helical" evidence="10">
    <location>
        <begin position="255"/>
        <end position="276"/>
    </location>
</feature>
<feature type="transmembrane region" description="Helical" evidence="10">
    <location>
        <begin position="6"/>
        <end position="31"/>
    </location>
</feature>
<dbReference type="EMBL" id="BJYU01000035">
    <property type="protein sequence ID" value="GEO15078.1"/>
    <property type="molecule type" value="Genomic_DNA"/>
</dbReference>
<dbReference type="Proteomes" id="UP000321085">
    <property type="component" value="Unassembled WGS sequence"/>
</dbReference>
<dbReference type="RefSeq" id="WP_114187314.1">
    <property type="nucleotide sequence ID" value="NZ_BJYU01000035.1"/>
</dbReference>
<evidence type="ECO:0000256" key="6">
    <source>
        <dbReference type="ARBA" id="ARBA00022970"/>
    </source>
</evidence>
<evidence type="ECO:0000256" key="5">
    <source>
        <dbReference type="ARBA" id="ARBA00022692"/>
    </source>
</evidence>
<feature type="transmembrane region" description="Helical" evidence="10">
    <location>
        <begin position="197"/>
        <end position="219"/>
    </location>
</feature>
<keyword evidence="8 10" id="KW-0472">Membrane</keyword>
<dbReference type="InterPro" id="IPR001851">
    <property type="entry name" value="ABC_transp_permease"/>
</dbReference>
<keyword evidence="6" id="KW-0029">Amino-acid transport</keyword>
<evidence type="ECO:0000256" key="1">
    <source>
        <dbReference type="ARBA" id="ARBA00004651"/>
    </source>
</evidence>
<dbReference type="GO" id="GO:0015808">
    <property type="term" value="P:L-alanine transport"/>
    <property type="evidence" value="ECO:0007669"/>
    <property type="project" value="TreeGrafter"/>
</dbReference>
<organism evidence="11 12">
    <name type="scientific">Microvirga aerophila</name>
    <dbReference type="NCBI Taxonomy" id="670291"/>
    <lineage>
        <taxon>Bacteria</taxon>
        <taxon>Pseudomonadati</taxon>
        <taxon>Pseudomonadota</taxon>
        <taxon>Alphaproteobacteria</taxon>
        <taxon>Hyphomicrobiales</taxon>
        <taxon>Methylobacteriaceae</taxon>
        <taxon>Microvirga</taxon>
    </lineage>
</organism>
<comment type="similarity">
    <text evidence="9">Belongs to the binding-protein-dependent transport system permease family. LivHM subfamily.</text>
</comment>
<sequence>MLDYLLQQVIFALAIGAIYGLIALGYTMVYGVMRLINFAHGEFFMLGPYLFTFTMAALLALGGLPPLVDTIVAIVVSFVAIGVLGIAVERFAYRPLRAYGRLAPMLSALGMSIVLQNAIRVTVGPQPVHFPAIVPNSPIEMLGGMVTTTQLGILAAAVVLMAGLTAFVNGTRIGIWIRAASESWTTSSLLGIRVNRAVSLIFFIGPGLGAMAGIMYASYYGIMQPTMGSAVGLKAFTAAILGGIGSIPGAMLGGFLLGAIEVFGTAFLPIVSGGAVGTEYRDVFAFAVLILVLLFKPAGLLGETVTEETVVAKKDY</sequence>
<feature type="transmembrane region" description="Helical" evidence="10">
    <location>
        <begin position="231"/>
        <end position="249"/>
    </location>
</feature>
<evidence type="ECO:0000313" key="11">
    <source>
        <dbReference type="EMBL" id="GEO15078.1"/>
    </source>
</evidence>
<comment type="subcellular location">
    <subcellularLocation>
        <location evidence="1">Cell membrane</location>
        <topology evidence="1">Multi-pass membrane protein</topology>
    </subcellularLocation>
</comment>
<keyword evidence="3" id="KW-1003">Cell membrane</keyword>
<dbReference type="PANTHER" id="PTHR11795">
    <property type="entry name" value="BRANCHED-CHAIN AMINO ACID TRANSPORT SYSTEM PERMEASE PROTEIN LIVH"/>
    <property type="match status" value="1"/>
</dbReference>
<dbReference type="InterPro" id="IPR052157">
    <property type="entry name" value="BCAA_transport_permease"/>
</dbReference>
<keyword evidence="5 10" id="KW-0812">Transmembrane</keyword>
<dbReference type="AlphaFoldDB" id="A0A512BSX7"/>
<gene>
    <name evidence="11" type="ORF">MAE02_27740</name>
</gene>
<evidence type="ECO:0000256" key="2">
    <source>
        <dbReference type="ARBA" id="ARBA00022448"/>
    </source>
</evidence>
<dbReference type="Pfam" id="PF02653">
    <property type="entry name" value="BPD_transp_2"/>
    <property type="match status" value="1"/>
</dbReference>
<evidence type="ECO:0000256" key="7">
    <source>
        <dbReference type="ARBA" id="ARBA00022989"/>
    </source>
</evidence>
<feature type="transmembrane region" description="Helical" evidence="10">
    <location>
        <begin position="283"/>
        <end position="301"/>
    </location>
</feature>
<proteinExistence type="inferred from homology"/>
<dbReference type="GO" id="GO:0015190">
    <property type="term" value="F:L-leucine transmembrane transporter activity"/>
    <property type="evidence" value="ECO:0007669"/>
    <property type="project" value="TreeGrafter"/>
</dbReference>
<keyword evidence="2" id="KW-0813">Transport</keyword>
<evidence type="ECO:0000256" key="3">
    <source>
        <dbReference type="ARBA" id="ARBA00022475"/>
    </source>
</evidence>
<keyword evidence="7 10" id="KW-1133">Transmembrane helix</keyword>
<feature type="transmembrane region" description="Helical" evidence="10">
    <location>
        <begin position="43"/>
        <end position="64"/>
    </location>
</feature>
<protein>
    <submittedName>
        <fullName evidence="11">Branched-chain amino acid ABC transporter permease</fullName>
    </submittedName>
</protein>
<dbReference type="GO" id="GO:0005304">
    <property type="term" value="F:L-valine transmembrane transporter activity"/>
    <property type="evidence" value="ECO:0007669"/>
    <property type="project" value="TreeGrafter"/>
</dbReference>
<dbReference type="GO" id="GO:0042941">
    <property type="term" value="P:D-alanine transmembrane transport"/>
    <property type="evidence" value="ECO:0007669"/>
    <property type="project" value="TreeGrafter"/>
</dbReference>
<reference evidence="11 12" key="1">
    <citation type="submission" date="2019-07" db="EMBL/GenBank/DDBJ databases">
        <title>Whole genome shotgun sequence of Microvirga aerophila NBRC 106136.</title>
        <authorList>
            <person name="Hosoyama A."/>
            <person name="Uohara A."/>
            <person name="Ohji S."/>
            <person name="Ichikawa N."/>
        </authorList>
    </citation>
    <scope>NUCLEOTIDE SEQUENCE [LARGE SCALE GENOMIC DNA]</scope>
    <source>
        <strain evidence="11 12">NBRC 106136</strain>
    </source>
</reference>
<name>A0A512BSX7_9HYPH</name>
<accession>A0A512BSX7</accession>
<keyword evidence="12" id="KW-1185">Reference proteome</keyword>
<dbReference type="GO" id="GO:0015192">
    <property type="term" value="F:L-phenylalanine transmembrane transporter activity"/>
    <property type="evidence" value="ECO:0007669"/>
    <property type="project" value="TreeGrafter"/>
</dbReference>
<feature type="transmembrane region" description="Helical" evidence="10">
    <location>
        <begin position="70"/>
        <end position="88"/>
    </location>
</feature>
<evidence type="ECO:0000256" key="9">
    <source>
        <dbReference type="ARBA" id="ARBA00037998"/>
    </source>
</evidence>
<dbReference type="PANTHER" id="PTHR11795:SF371">
    <property type="entry name" value="HIGH-AFFINITY BRANCHED-CHAIN AMINO ACID TRANSPORT SYSTEM PERMEASE PROTEIN LIVH"/>
    <property type="match status" value="1"/>
</dbReference>
<evidence type="ECO:0000313" key="12">
    <source>
        <dbReference type="Proteomes" id="UP000321085"/>
    </source>
</evidence>
<dbReference type="GO" id="GO:0015188">
    <property type="term" value="F:L-isoleucine transmembrane transporter activity"/>
    <property type="evidence" value="ECO:0007669"/>
    <property type="project" value="TreeGrafter"/>
</dbReference>